<proteinExistence type="predicted"/>
<gene>
    <name evidence="1" type="ORF">C2G38_2213318</name>
</gene>
<dbReference type="OrthoDB" id="2443808at2759"/>
<organism evidence="1 2">
    <name type="scientific">Gigaspora rosea</name>
    <dbReference type="NCBI Taxonomy" id="44941"/>
    <lineage>
        <taxon>Eukaryota</taxon>
        <taxon>Fungi</taxon>
        <taxon>Fungi incertae sedis</taxon>
        <taxon>Mucoromycota</taxon>
        <taxon>Glomeromycotina</taxon>
        <taxon>Glomeromycetes</taxon>
        <taxon>Diversisporales</taxon>
        <taxon>Gigasporaceae</taxon>
        <taxon>Gigaspora</taxon>
    </lineage>
</organism>
<evidence type="ECO:0000313" key="1">
    <source>
        <dbReference type="EMBL" id="RIB07813.1"/>
    </source>
</evidence>
<name>A0A397UKB6_9GLOM</name>
<sequence length="447" mass="51172">MVTENVITKEKANNTLPSYIKIGDMICLSCYNGIVTKSSIKFQQHAQATEQSEVESKPSEAIEEIDKADEIENTNYLSFSKAIEVMTKVLYIRENINKEQAIYTFDKFQEFMEGEEDRLKYFFKELYLSSNPTDLAMYLDSTGASIVSIDTLADLGITTTSRTITRQKNSAYEEHAEIIDSEFKKYADKVMVLNIDDYYSIHTKCVPDTTTLSIAVHLATILVNPITTQLAIPRINLYNSALGFRTVNDDTRLEELTVHSYDIRLKEKRYVCSMKDIVLVDLQENGLYSMEEYLQAINVVTEAFFSALYHYVFGDNKPFVQNPKLWHTNLFLEISHSAWQEISAIVEAKFGSLCKNAEYFVLKDLFDNTIPLIYLQKLFKGTVSVSLLYLLLGTKQHPILEVIKAKLPKFSDSTVEITQPFTSKNTKAYRSIANYQVWALYQPIMFG</sequence>
<keyword evidence="2" id="KW-1185">Reference proteome</keyword>
<dbReference type="Proteomes" id="UP000266673">
    <property type="component" value="Unassembled WGS sequence"/>
</dbReference>
<protein>
    <submittedName>
        <fullName evidence="1">Uncharacterized protein</fullName>
    </submittedName>
</protein>
<evidence type="ECO:0000313" key="2">
    <source>
        <dbReference type="Proteomes" id="UP000266673"/>
    </source>
</evidence>
<accession>A0A397UKB6</accession>
<dbReference type="AlphaFoldDB" id="A0A397UKB6"/>
<comment type="caution">
    <text evidence="1">The sequence shown here is derived from an EMBL/GenBank/DDBJ whole genome shotgun (WGS) entry which is preliminary data.</text>
</comment>
<dbReference type="EMBL" id="QKWP01001596">
    <property type="protein sequence ID" value="RIB07813.1"/>
    <property type="molecule type" value="Genomic_DNA"/>
</dbReference>
<reference evidence="1 2" key="1">
    <citation type="submission" date="2018-06" db="EMBL/GenBank/DDBJ databases">
        <title>Comparative genomics reveals the genomic features of Rhizophagus irregularis, R. cerebriforme, R. diaphanum and Gigaspora rosea, and their symbiotic lifestyle signature.</title>
        <authorList>
            <person name="Morin E."/>
            <person name="San Clemente H."/>
            <person name="Chen E.C.H."/>
            <person name="De La Providencia I."/>
            <person name="Hainaut M."/>
            <person name="Kuo A."/>
            <person name="Kohler A."/>
            <person name="Murat C."/>
            <person name="Tang N."/>
            <person name="Roy S."/>
            <person name="Loubradou J."/>
            <person name="Henrissat B."/>
            <person name="Grigoriev I.V."/>
            <person name="Corradi N."/>
            <person name="Roux C."/>
            <person name="Martin F.M."/>
        </authorList>
    </citation>
    <scope>NUCLEOTIDE SEQUENCE [LARGE SCALE GENOMIC DNA]</scope>
    <source>
        <strain evidence="1 2">DAOM 194757</strain>
    </source>
</reference>